<dbReference type="Proteomes" id="UP000176493">
    <property type="component" value="Unassembled WGS sequence"/>
</dbReference>
<dbReference type="GO" id="GO:0008781">
    <property type="term" value="F:N-acylneuraminate cytidylyltransferase activity"/>
    <property type="evidence" value="ECO:0007669"/>
    <property type="project" value="TreeGrafter"/>
</dbReference>
<dbReference type="PANTHER" id="PTHR21485">
    <property type="entry name" value="HAD SUPERFAMILY MEMBERS CMAS AND KDSC"/>
    <property type="match status" value="1"/>
</dbReference>
<dbReference type="InterPro" id="IPR029044">
    <property type="entry name" value="Nucleotide-diphossugar_trans"/>
</dbReference>
<name>A0A1G2MAQ3_9BACT</name>
<dbReference type="InterPro" id="IPR050793">
    <property type="entry name" value="CMP-NeuNAc_synthase"/>
</dbReference>
<dbReference type="CDD" id="cd02513">
    <property type="entry name" value="CMP-NeuAc_Synthase"/>
    <property type="match status" value="1"/>
</dbReference>
<dbReference type="AlphaFoldDB" id="A0A1G2MAQ3"/>
<dbReference type="Gene3D" id="3.90.550.10">
    <property type="entry name" value="Spore Coat Polysaccharide Biosynthesis Protein SpsA, Chain A"/>
    <property type="match status" value="1"/>
</dbReference>
<reference evidence="1 2" key="1">
    <citation type="journal article" date="2016" name="Nat. Commun.">
        <title>Thousands of microbial genomes shed light on interconnected biogeochemical processes in an aquifer system.</title>
        <authorList>
            <person name="Anantharaman K."/>
            <person name="Brown C.T."/>
            <person name="Hug L.A."/>
            <person name="Sharon I."/>
            <person name="Castelle C.J."/>
            <person name="Probst A.J."/>
            <person name="Thomas B.C."/>
            <person name="Singh A."/>
            <person name="Wilkins M.J."/>
            <person name="Karaoz U."/>
            <person name="Brodie E.L."/>
            <person name="Williams K.H."/>
            <person name="Hubbard S.S."/>
            <person name="Banfield J.F."/>
        </authorList>
    </citation>
    <scope>NUCLEOTIDE SEQUENCE [LARGE SCALE GENOMIC DNA]</scope>
</reference>
<dbReference type="SUPFAM" id="SSF53448">
    <property type="entry name" value="Nucleotide-diphospho-sugar transferases"/>
    <property type="match status" value="1"/>
</dbReference>
<dbReference type="InterPro" id="IPR003329">
    <property type="entry name" value="Cytidylyl_trans"/>
</dbReference>
<evidence type="ECO:0008006" key="3">
    <source>
        <dbReference type="Google" id="ProtNLM"/>
    </source>
</evidence>
<dbReference type="EMBL" id="MHRJ01000055">
    <property type="protein sequence ID" value="OHA20976.1"/>
    <property type="molecule type" value="Genomic_DNA"/>
</dbReference>
<evidence type="ECO:0000313" key="1">
    <source>
        <dbReference type="EMBL" id="OHA20976.1"/>
    </source>
</evidence>
<sequence length="238" mass="26977">MKVLAIIPARGGSKRIPNKNIRDFCGKPLIAYAIEQAKASPFVNRVIVDTDSNEIADIAKKYGAEVPFLRPPHLATDSAQVVDSILHLLEQLQKEESYEPTHVLILQTTSPLREQRDIKACFGMMQKTSATTVLTVTPTHPRLYHLKKDGSLVLGNKFSDDSTNVQAWRPAYLLNGCFVYLMKTSALRKERTIITKNTKAVVCDKWRSVDLDEPEDWVVAEMLYRHKKEIEDSIRKLT</sequence>
<accession>A0A1G2MAQ3</accession>
<evidence type="ECO:0000313" key="2">
    <source>
        <dbReference type="Proteomes" id="UP000176493"/>
    </source>
</evidence>
<protein>
    <recommendedName>
        <fullName evidence="3">N-acylneuraminate cytidylyltransferase</fullName>
    </recommendedName>
</protein>
<organism evidence="1 2">
    <name type="scientific">Candidatus Taylorbacteria bacterium RIFCSPHIGHO2_02_49_25</name>
    <dbReference type="NCBI Taxonomy" id="1802305"/>
    <lineage>
        <taxon>Bacteria</taxon>
        <taxon>Candidatus Tayloriibacteriota</taxon>
    </lineage>
</organism>
<dbReference type="PANTHER" id="PTHR21485:SF6">
    <property type="entry name" value="N-ACYLNEURAMINATE CYTIDYLYLTRANSFERASE-RELATED"/>
    <property type="match status" value="1"/>
</dbReference>
<dbReference type="Pfam" id="PF02348">
    <property type="entry name" value="CTP_transf_3"/>
    <property type="match status" value="1"/>
</dbReference>
<gene>
    <name evidence="1" type="ORF">A2W52_01080</name>
</gene>
<comment type="caution">
    <text evidence="1">The sequence shown here is derived from an EMBL/GenBank/DDBJ whole genome shotgun (WGS) entry which is preliminary data.</text>
</comment>
<proteinExistence type="predicted"/>